<evidence type="ECO:0000313" key="5">
    <source>
        <dbReference type="Proteomes" id="UP000623926"/>
    </source>
</evidence>
<organism evidence="2 5">
    <name type="scientific">Streptomyces californicus</name>
    <dbReference type="NCBI Taxonomy" id="67351"/>
    <lineage>
        <taxon>Bacteria</taxon>
        <taxon>Bacillati</taxon>
        <taxon>Actinomycetota</taxon>
        <taxon>Actinomycetes</taxon>
        <taxon>Kitasatosporales</taxon>
        <taxon>Streptomycetaceae</taxon>
        <taxon>Streptomyces</taxon>
    </lineage>
</organism>
<feature type="transmembrane region" description="Helical" evidence="1">
    <location>
        <begin position="102"/>
        <end position="123"/>
    </location>
</feature>
<evidence type="ECO:0000313" key="2">
    <source>
        <dbReference type="EMBL" id="QRV34880.1"/>
    </source>
</evidence>
<feature type="transmembrane region" description="Helical" evidence="1">
    <location>
        <begin position="194"/>
        <end position="217"/>
    </location>
</feature>
<sequence length="231" mass="23998">MPLPTRADDRAAASVPAPAPASAPASALASASALAPASVVTPSASARTGRFRAAWRAAHAPAPGVTRGWWLTACAVPLVVLPSSVWRIPAAFGHGITFGERMYVVLLSVASELLAFAAIGLVARWGEVFPRWVPYLGGRRVPTTAAVVPAALGAAAVTFVFTALTVVSEIRGTTIRGDELPSDFPGLAGGWEGAWFHLCYTPLLLWGPLLAVLTVGYHRRRSGAARRTAGA</sequence>
<keyword evidence="1" id="KW-0472">Membrane</keyword>
<protein>
    <submittedName>
        <fullName evidence="2">Uncharacterized protein</fullName>
    </submittedName>
</protein>
<keyword evidence="4" id="KW-1185">Reference proteome</keyword>
<dbReference type="EMBL" id="CP070245">
    <property type="protein sequence ID" value="QRV34880.1"/>
    <property type="molecule type" value="Genomic_DNA"/>
</dbReference>
<dbReference type="EMBL" id="CP070249">
    <property type="protein sequence ID" value="QRV42928.1"/>
    <property type="molecule type" value="Genomic_DNA"/>
</dbReference>
<keyword evidence="1" id="KW-1133">Transmembrane helix</keyword>
<feature type="transmembrane region" description="Helical" evidence="1">
    <location>
        <begin position="144"/>
        <end position="167"/>
    </location>
</feature>
<proteinExistence type="predicted"/>
<evidence type="ECO:0000256" key="1">
    <source>
        <dbReference type="SAM" id="Phobius"/>
    </source>
</evidence>
<dbReference type="Proteomes" id="UP000598054">
    <property type="component" value="Chromosome"/>
</dbReference>
<accession>A0ABD7CUD7</accession>
<keyword evidence="1" id="KW-0812">Transmembrane</keyword>
<reference evidence="4 5" key="1">
    <citation type="submission" date="2021-02" db="EMBL/GenBank/DDBJ databases">
        <title>FDA dAtabase for Regulatory Grade micrObial Sequences (FDA-ARGOS): Supporting development and validation of Infectious Disease Dx tests.</title>
        <authorList>
            <person name="Sproer C."/>
            <person name="Gronow S."/>
            <person name="Severitt S."/>
            <person name="Schroder I."/>
            <person name="Tallon L."/>
            <person name="Sadzewicz L."/>
            <person name="Zhao X."/>
            <person name="Boylan J."/>
            <person name="Ott S."/>
            <person name="Bowen H."/>
            <person name="Vavikolanu K."/>
            <person name="Mehta A."/>
            <person name="Aluvathingal J."/>
            <person name="Nadendla S."/>
            <person name="Lowell S."/>
            <person name="Myers T."/>
            <person name="Yan Y."/>
            <person name="Sichtig H."/>
        </authorList>
    </citation>
    <scope>NUCLEOTIDE SEQUENCE [LARGE SCALE GENOMIC DNA]</scope>
    <source>
        <strain evidence="3 4">FDAARGOS_1211</strain>
        <strain evidence="2 5">FDAARGOS_1212</strain>
    </source>
</reference>
<evidence type="ECO:0000313" key="3">
    <source>
        <dbReference type="EMBL" id="QRV42928.1"/>
    </source>
</evidence>
<dbReference type="Proteomes" id="UP000623926">
    <property type="component" value="Chromosome"/>
</dbReference>
<evidence type="ECO:0000313" key="4">
    <source>
        <dbReference type="Proteomes" id="UP000598054"/>
    </source>
</evidence>
<feature type="transmembrane region" description="Helical" evidence="1">
    <location>
        <begin position="69"/>
        <end position="90"/>
    </location>
</feature>
<name>A0ABD7CUD7_9ACTN</name>
<gene>
    <name evidence="3" type="ORF">I6J41_20970</name>
    <name evidence="2" type="ORF">I6J42_13040</name>
</gene>
<dbReference type="AlphaFoldDB" id="A0ABD7CUD7"/>